<reference evidence="3" key="1">
    <citation type="journal article" date="2014" name="Science">
        <title>Ancient hybridizations among the ancestral genomes of bread wheat.</title>
        <authorList>
            <consortium name="International Wheat Genome Sequencing Consortium,"/>
            <person name="Marcussen T."/>
            <person name="Sandve S.R."/>
            <person name="Heier L."/>
            <person name="Spannagl M."/>
            <person name="Pfeifer M."/>
            <person name="Jakobsen K.S."/>
            <person name="Wulff B.B."/>
            <person name="Steuernagel B."/>
            <person name="Mayer K.F."/>
            <person name="Olsen O.A."/>
        </authorList>
    </citation>
    <scope>NUCLEOTIDE SEQUENCE [LARGE SCALE GENOMIC DNA]</scope>
    <source>
        <strain evidence="3">cv. AL8/78</strain>
    </source>
</reference>
<evidence type="ECO:0000256" key="1">
    <source>
        <dbReference type="SAM" id="MobiDB-lite"/>
    </source>
</evidence>
<organism evidence="2 3">
    <name type="scientific">Aegilops tauschii subsp. strangulata</name>
    <name type="common">Goatgrass</name>
    <dbReference type="NCBI Taxonomy" id="200361"/>
    <lineage>
        <taxon>Eukaryota</taxon>
        <taxon>Viridiplantae</taxon>
        <taxon>Streptophyta</taxon>
        <taxon>Embryophyta</taxon>
        <taxon>Tracheophyta</taxon>
        <taxon>Spermatophyta</taxon>
        <taxon>Magnoliopsida</taxon>
        <taxon>Liliopsida</taxon>
        <taxon>Poales</taxon>
        <taxon>Poaceae</taxon>
        <taxon>BOP clade</taxon>
        <taxon>Pooideae</taxon>
        <taxon>Triticodae</taxon>
        <taxon>Triticeae</taxon>
        <taxon>Triticinae</taxon>
        <taxon>Aegilops</taxon>
    </lineage>
</organism>
<keyword evidence="3" id="KW-1185">Reference proteome</keyword>
<reference evidence="3" key="2">
    <citation type="journal article" date="2017" name="Nat. Plants">
        <title>The Aegilops tauschii genome reveals multiple impacts of transposons.</title>
        <authorList>
            <person name="Zhao G."/>
            <person name="Zou C."/>
            <person name="Li K."/>
            <person name="Wang K."/>
            <person name="Li T."/>
            <person name="Gao L."/>
            <person name="Zhang X."/>
            <person name="Wang H."/>
            <person name="Yang Z."/>
            <person name="Liu X."/>
            <person name="Jiang W."/>
            <person name="Mao L."/>
            <person name="Kong X."/>
            <person name="Jiao Y."/>
            <person name="Jia J."/>
        </authorList>
    </citation>
    <scope>NUCLEOTIDE SEQUENCE [LARGE SCALE GENOMIC DNA]</scope>
    <source>
        <strain evidence="3">cv. AL8/78</strain>
    </source>
</reference>
<feature type="region of interest" description="Disordered" evidence="1">
    <location>
        <begin position="1"/>
        <end position="26"/>
    </location>
</feature>
<dbReference type="Gramene" id="AET6Gv20355700.2">
    <property type="protein sequence ID" value="AET6Gv20355700.2"/>
    <property type="gene ID" value="AET6Gv20355700"/>
</dbReference>
<reference evidence="2" key="4">
    <citation type="submission" date="2019-03" db="UniProtKB">
        <authorList>
            <consortium name="EnsemblPlants"/>
        </authorList>
    </citation>
    <scope>IDENTIFICATION</scope>
</reference>
<feature type="region of interest" description="Disordered" evidence="1">
    <location>
        <begin position="43"/>
        <end position="67"/>
    </location>
</feature>
<dbReference type="Proteomes" id="UP000015105">
    <property type="component" value="Chromosome 6D"/>
</dbReference>
<evidence type="ECO:0000313" key="3">
    <source>
        <dbReference type="Proteomes" id="UP000015105"/>
    </source>
</evidence>
<dbReference type="EnsemblPlants" id="AET6Gv20355700.2">
    <property type="protein sequence ID" value="AET6Gv20355700.2"/>
    <property type="gene ID" value="AET6Gv20355700"/>
</dbReference>
<protein>
    <submittedName>
        <fullName evidence="2">Uncharacterized protein</fullName>
    </submittedName>
</protein>
<reference evidence="2" key="5">
    <citation type="journal article" date="2021" name="G3 (Bethesda)">
        <title>Aegilops tauschii genome assembly Aet v5.0 features greater sequence contiguity and improved annotation.</title>
        <authorList>
            <person name="Wang L."/>
            <person name="Zhu T."/>
            <person name="Rodriguez J.C."/>
            <person name="Deal K.R."/>
            <person name="Dubcovsky J."/>
            <person name="McGuire P.E."/>
            <person name="Lux T."/>
            <person name="Spannagl M."/>
            <person name="Mayer K.F.X."/>
            <person name="Baldrich P."/>
            <person name="Meyers B.C."/>
            <person name="Huo N."/>
            <person name="Gu Y.Q."/>
            <person name="Zhou H."/>
            <person name="Devos K.M."/>
            <person name="Bennetzen J.L."/>
            <person name="Unver T."/>
            <person name="Budak H."/>
            <person name="Gulick P.J."/>
            <person name="Galiba G."/>
            <person name="Kalapos B."/>
            <person name="Nelson D.R."/>
            <person name="Li P."/>
            <person name="You F.M."/>
            <person name="Luo M.C."/>
            <person name="Dvorak J."/>
        </authorList>
    </citation>
    <scope>NUCLEOTIDE SEQUENCE [LARGE SCALE GENOMIC DNA]</scope>
    <source>
        <strain evidence="2">cv. AL8/78</strain>
    </source>
</reference>
<evidence type="ECO:0000313" key="2">
    <source>
        <dbReference type="EnsemblPlants" id="AET6Gv20355700.2"/>
    </source>
</evidence>
<dbReference type="PANTHER" id="PTHR35495">
    <property type="entry name" value="OS06G0679600 PROTEIN"/>
    <property type="match status" value="1"/>
</dbReference>
<dbReference type="PANTHER" id="PTHR35495:SF7">
    <property type="entry name" value="OS02G0164400 PROTEIN"/>
    <property type="match status" value="1"/>
</dbReference>
<feature type="compositionally biased region" description="Basic and acidic residues" evidence="1">
    <location>
        <begin position="43"/>
        <end position="60"/>
    </location>
</feature>
<name>A0A453NF47_AEGTS</name>
<feature type="region of interest" description="Disordered" evidence="1">
    <location>
        <begin position="89"/>
        <end position="109"/>
    </location>
</feature>
<accession>A0A453NF47</accession>
<proteinExistence type="predicted"/>
<reference evidence="2" key="3">
    <citation type="journal article" date="2017" name="Nature">
        <title>Genome sequence of the progenitor of the wheat D genome Aegilops tauschii.</title>
        <authorList>
            <person name="Luo M.C."/>
            <person name="Gu Y.Q."/>
            <person name="Puiu D."/>
            <person name="Wang H."/>
            <person name="Twardziok S.O."/>
            <person name="Deal K.R."/>
            <person name="Huo N."/>
            <person name="Zhu T."/>
            <person name="Wang L."/>
            <person name="Wang Y."/>
            <person name="McGuire P.E."/>
            <person name="Liu S."/>
            <person name="Long H."/>
            <person name="Ramasamy R.K."/>
            <person name="Rodriguez J.C."/>
            <person name="Van S.L."/>
            <person name="Yuan L."/>
            <person name="Wang Z."/>
            <person name="Xia Z."/>
            <person name="Xiao L."/>
            <person name="Anderson O.D."/>
            <person name="Ouyang S."/>
            <person name="Liang Y."/>
            <person name="Zimin A.V."/>
            <person name="Pertea G."/>
            <person name="Qi P."/>
            <person name="Bennetzen J.L."/>
            <person name="Dai X."/>
            <person name="Dawson M.W."/>
            <person name="Muller H.G."/>
            <person name="Kugler K."/>
            <person name="Rivarola-Duarte L."/>
            <person name="Spannagl M."/>
            <person name="Mayer K.F.X."/>
            <person name="Lu F.H."/>
            <person name="Bevan M.W."/>
            <person name="Leroy P."/>
            <person name="Li P."/>
            <person name="You F.M."/>
            <person name="Sun Q."/>
            <person name="Liu Z."/>
            <person name="Lyons E."/>
            <person name="Wicker T."/>
            <person name="Salzberg S.L."/>
            <person name="Devos K.M."/>
            <person name="Dvorak J."/>
        </authorList>
    </citation>
    <scope>NUCLEOTIDE SEQUENCE [LARGE SCALE GENOMIC DNA]</scope>
    <source>
        <strain evidence="2">cv. AL8/78</strain>
    </source>
</reference>
<sequence>TAGVVPSVRIKSLPPPPRQSSSLRTIPRLLAASADDRASYAMAMDRRARAAPRADEERPSHGRFLRPGALARLRDSRIVARSLRSAAARLPIPSAPPSPAPEQQRQDGMPHFLVGPTRGLCGAARYPLRRRMAAARCVVFLPPPEAFLDAPAPSWGLATAR</sequence>
<dbReference type="AlphaFoldDB" id="A0A453NF47"/>